<dbReference type="OrthoDB" id="8328560at2"/>
<protein>
    <recommendedName>
        <fullName evidence="3">Flagellin</fullName>
    </recommendedName>
</protein>
<name>A0A5B2VG67_9HYPH</name>
<dbReference type="InterPro" id="IPR042187">
    <property type="entry name" value="Flagellin_C_sub2"/>
</dbReference>
<comment type="subcellular location">
    <subcellularLocation>
        <location evidence="3">Secreted</location>
    </subcellularLocation>
    <subcellularLocation>
        <location evidence="3">Bacterial flagellum</location>
    </subcellularLocation>
</comment>
<sequence length="422" mass="43398">MGSSINTNTAAMTALATLNQTQKSMEMTQARISSGFRVSTAQDNAAYWSIATTMRSDDKALGAVQDSLGLGAATIDVAYTAMNATVKVVDDIKAKLVAARTPGVDRGKIQSDITELQKQLKNTANSAVFNGENWLSVDGGAASFNPTKTVVASFSRTGGQIAIGTVDVNLNASKLLDSQTETALASMRNTTASVTAGGGFVVQAGGGSLAVNVGGTTTTLRFDQGASLGDVATALSGISGITAQVDSTGVLRIANRNSVAVSFTQTNLSAAPADFTITAIAAPAAPGLLASKKGILDKGYDYYDGAAWTTASVTTVDISKLTDSAADLSRLEVFIRAVDKGLGAITTAATNLGSLKSRIDLQQDFTKALRDSMSRGVGQLVDADMSAESTRLQALQTQQQLGIQALSIANQGAQSILSLFRG</sequence>
<evidence type="ECO:0000256" key="2">
    <source>
        <dbReference type="ARBA" id="ARBA00023143"/>
    </source>
</evidence>
<evidence type="ECO:0000259" key="4">
    <source>
        <dbReference type="Pfam" id="PF00669"/>
    </source>
</evidence>
<dbReference type="Gene3D" id="6.10.10.10">
    <property type="entry name" value="Flagellar export chaperone, C-terminal domain"/>
    <property type="match status" value="1"/>
</dbReference>
<reference evidence="6 7" key="1">
    <citation type="submission" date="2019-09" db="EMBL/GenBank/DDBJ databases">
        <title>Salinarimonas rosea gen. nov., sp. nov., a new member of the a-2 subgroup of the Proteobacteria.</title>
        <authorList>
            <person name="Liu J."/>
        </authorList>
    </citation>
    <scope>NUCLEOTIDE SEQUENCE [LARGE SCALE GENOMIC DNA]</scope>
    <source>
        <strain evidence="6 7">BN140002</strain>
    </source>
</reference>
<dbReference type="PRINTS" id="PR00207">
    <property type="entry name" value="FLAGELLIN"/>
</dbReference>
<evidence type="ECO:0000313" key="7">
    <source>
        <dbReference type="Proteomes" id="UP000323142"/>
    </source>
</evidence>
<dbReference type="GO" id="GO:0009288">
    <property type="term" value="C:bacterial-type flagellum"/>
    <property type="evidence" value="ECO:0007669"/>
    <property type="project" value="UniProtKB-SubCell"/>
</dbReference>
<keyword evidence="6" id="KW-0282">Flagellum</keyword>
<dbReference type="GO" id="GO:0005576">
    <property type="term" value="C:extracellular region"/>
    <property type="evidence" value="ECO:0007669"/>
    <property type="project" value="UniProtKB-SubCell"/>
</dbReference>
<feature type="domain" description="Flagellin N-terminal" evidence="4">
    <location>
        <begin position="5"/>
        <end position="136"/>
    </location>
</feature>
<dbReference type="InterPro" id="IPR046358">
    <property type="entry name" value="Flagellin_C"/>
</dbReference>
<proteinExistence type="inferred from homology"/>
<evidence type="ECO:0000313" key="6">
    <source>
        <dbReference type="EMBL" id="KAA2237372.1"/>
    </source>
</evidence>
<dbReference type="PANTHER" id="PTHR42792:SF2">
    <property type="entry name" value="FLAGELLIN"/>
    <property type="match status" value="1"/>
</dbReference>
<evidence type="ECO:0000256" key="1">
    <source>
        <dbReference type="ARBA" id="ARBA00005709"/>
    </source>
</evidence>
<dbReference type="PANTHER" id="PTHR42792">
    <property type="entry name" value="FLAGELLIN"/>
    <property type="match status" value="1"/>
</dbReference>
<gene>
    <name evidence="6" type="ORF">F0L46_10255</name>
</gene>
<dbReference type="AlphaFoldDB" id="A0A5B2VG67"/>
<keyword evidence="6" id="KW-0969">Cilium</keyword>
<keyword evidence="7" id="KW-1185">Reference proteome</keyword>
<keyword evidence="3" id="KW-0964">Secreted</keyword>
<accession>A0A5B2VG67</accession>
<comment type="similarity">
    <text evidence="1 3">Belongs to the bacterial flagellin family.</text>
</comment>
<keyword evidence="6" id="KW-0966">Cell projection</keyword>
<dbReference type="InterPro" id="IPR001029">
    <property type="entry name" value="Flagellin_N"/>
</dbReference>
<reference evidence="6 7" key="2">
    <citation type="submission" date="2019-09" db="EMBL/GenBank/DDBJ databases">
        <authorList>
            <person name="Jin C."/>
        </authorList>
    </citation>
    <scope>NUCLEOTIDE SEQUENCE [LARGE SCALE GENOMIC DNA]</scope>
    <source>
        <strain evidence="6 7">BN140002</strain>
    </source>
</reference>
<keyword evidence="2 3" id="KW-0975">Bacterial flagellum</keyword>
<dbReference type="Pfam" id="PF00700">
    <property type="entry name" value="Flagellin_C"/>
    <property type="match status" value="1"/>
</dbReference>
<evidence type="ECO:0000259" key="5">
    <source>
        <dbReference type="Pfam" id="PF00700"/>
    </source>
</evidence>
<feature type="domain" description="Flagellin C-terminal" evidence="5">
    <location>
        <begin position="336"/>
        <end position="420"/>
    </location>
</feature>
<dbReference type="Pfam" id="PF00669">
    <property type="entry name" value="Flagellin_N"/>
    <property type="match status" value="1"/>
</dbReference>
<dbReference type="InterPro" id="IPR001492">
    <property type="entry name" value="Flagellin"/>
</dbReference>
<organism evidence="6 7">
    <name type="scientific">Salinarimonas soli</name>
    <dbReference type="NCBI Taxonomy" id="1638099"/>
    <lineage>
        <taxon>Bacteria</taxon>
        <taxon>Pseudomonadati</taxon>
        <taxon>Pseudomonadota</taxon>
        <taxon>Alphaproteobacteria</taxon>
        <taxon>Hyphomicrobiales</taxon>
        <taxon>Salinarimonadaceae</taxon>
        <taxon>Salinarimonas</taxon>
    </lineage>
</organism>
<dbReference type="GO" id="GO:0005198">
    <property type="term" value="F:structural molecule activity"/>
    <property type="evidence" value="ECO:0007669"/>
    <property type="project" value="UniProtKB-UniRule"/>
</dbReference>
<comment type="function">
    <text evidence="3">Flagellin is the subunit protein which polymerizes to form the filaments of bacterial flagella.</text>
</comment>
<dbReference type="RefSeq" id="WP_149817118.1">
    <property type="nucleotide sequence ID" value="NZ_VUOA01000019.1"/>
</dbReference>
<evidence type="ECO:0000256" key="3">
    <source>
        <dbReference type="RuleBase" id="RU362073"/>
    </source>
</evidence>
<dbReference type="SUPFAM" id="SSF64518">
    <property type="entry name" value="Phase 1 flagellin"/>
    <property type="match status" value="1"/>
</dbReference>
<dbReference type="Gene3D" id="1.20.1330.10">
    <property type="entry name" value="f41 fragment of flagellin, N-terminal domain"/>
    <property type="match status" value="1"/>
</dbReference>
<dbReference type="Proteomes" id="UP000323142">
    <property type="component" value="Unassembled WGS sequence"/>
</dbReference>
<comment type="caution">
    <text evidence="6">The sequence shown here is derived from an EMBL/GenBank/DDBJ whole genome shotgun (WGS) entry which is preliminary data.</text>
</comment>
<dbReference type="EMBL" id="VUOA01000019">
    <property type="protein sequence ID" value="KAA2237372.1"/>
    <property type="molecule type" value="Genomic_DNA"/>
</dbReference>